<organism evidence="1">
    <name type="scientific">freshwater metagenome</name>
    <dbReference type="NCBI Taxonomy" id="449393"/>
    <lineage>
        <taxon>unclassified sequences</taxon>
        <taxon>metagenomes</taxon>
        <taxon>ecological metagenomes</taxon>
    </lineage>
</organism>
<dbReference type="EMBL" id="CAEZSW010000019">
    <property type="protein sequence ID" value="CAB4549370.1"/>
    <property type="molecule type" value="Genomic_DNA"/>
</dbReference>
<protein>
    <submittedName>
        <fullName evidence="1">Unannotated protein</fullName>
    </submittedName>
</protein>
<reference evidence="1" key="1">
    <citation type="submission" date="2020-05" db="EMBL/GenBank/DDBJ databases">
        <authorList>
            <person name="Chiriac C."/>
            <person name="Salcher M."/>
            <person name="Ghai R."/>
            <person name="Kavagutti S V."/>
        </authorList>
    </citation>
    <scope>NUCLEOTIDE SEQUENCE</scope>
</reference>
<accession>A0A6J6CD37</accession>
<name>A0A6J6CD37_9ZZZZ</name>
<gene>
    <name evidence="1" type="ORF">UFOPK1508_00298</name>
</gene>
<evidence type="ECO:0000313" key="1">
    <source>
        <dbReference type="EMBL" id="CAB4549370.1"/>
    </source>
</evidence>
<sequence>MRSPRIGKRSTTSAVALATSFLSFRQSPVNARFSLTVNSAITDLPSDTCIIPDLAKSSGFFPKIASPFQVTTPLSDSFNPDRVLNNVVFPAPFAPIIVVNSPLVTSKETLLTALIAP</sequence>
<proteinExistence type="predicted"/>
<dbReference type="AlphaFoldDB" id="A0A6J6CD37"/>